<accession>A0A3N2QAL0</accession>
<keyword evidence="9" id="KW-1185">Reference proteome</keyword>
<evidence type="ECO:0000259" key="7">
    <source>
        <dbReference type="PROSITE" id="PS50011"/>
    </source>
</evidence>
<keyword evidence="4 8" id="KW-0418">Kinase</keyword>
<dbReference type="SUPFAM" id="SSF56112">
    <property type="entry name" value="Protein kinase-like (PK-like)"/>
    <property type="match status" value="1"/>
</dbReference>
<dbReference type="GO" id="GO:0005524">
    <property type="term" value="F:ATP binding"/>
    <property type="evidence" value="ECO:0007669"/>
    <property type="project" value="UniProtKB-KW"/>
</dbReference>
<dbReference type="RefSeq" id="XP_028471572.1">
    <property type="nucleotide sequence ID" value="XM_028609507.1"/>
</dbReference>
<dbReference type="GO" id="GO:0005634">
    <property type="term" value="C:nucleus"/>
    <property type="evidence" value="ECO:0007669"/>
    <property type="project" value="TreeGrafter"/>
</dbReference>
<evidence type="ECO:0000256" key="4">
    <source>
        <dbReference type="ARBA" id="ARBA00022777"/>
    </source>
</evidence>
<dbReference type="SMART" id="SM00220">
    <property type="entry name" value="S_TKc"/>
    <property type="match status" value="1"/>
</dbReference>
<dbReference type="PROSITE" id="PS50011">
    <property type="entry name" value="PROTEIN_KINASE_DOM"/>
    <property type="match status" value="1"/>
</dbReference>
<keyword evidence="2" id="KW-0808">Transferase</keyword>
<dbReference type="Gene3D" id="1.10.510.10">
    <property type="entry name" value="Transferase(Phosphotransferase) domain 1"/>
    <property type="match status" value="1"/>
</dbReference>
<evidence type="ECO:0000256" key="1">
    <source>
        <dbReference type="ARBA" id="ARBA00022527"/>
    </source>
</evidence>
<dbReference type="AlphaFoldDB" id="A0A3N2QAL0"/>
<gene>
    <name evidence="8" type="ORF">SODALDRAFT_320151</name>
</gene>
<keyword evidence="1" id="KW-0723">Serine/threonine-protein kinase</keyword>
<name>A0A3N2QAL0_SODAK</name>
<dbReference type="InterPro" id="IPR000719">
    <property type="entry name" value="Prot_kinase_dom"/>
</dbReference>
<evidence type="ECO:0000256" key="3">
    <source>
        <dbReference type="ARBA" id="ARBA00022741"/>
    </source>
</evidence>
<dbReference type="OrthoDB" id="5979581at2759"/>
<feature type="domain" description="Protein kinase" evidence="7">
    <location>
        <begin position="58"/>
        <end position="379"/>
    </location>
</feature>
<keyword evidence="5" id="KW-0067">ATP-binding</keyword>
<proteinExistence type="predicted"/>
<dbReference type="STRING" id="1314773.A0A3N2QAL0"/>
<sequence>MSTPSAPQSVVNGAPSGKTSNVTPRVRFHAIDDAEGIWRYSAGGYLPVAVGDRLGDRYQVVHKLGHGSYSTVCTADASPRESEILSLLGKSPLDGTASHVVAGGKEMIPSVLDEFRVTGPHGTHTCLVTPPARSSVAQTRLSSFNRPFRLDVARAIAAQLILAVSYIHSKGIVHGDLHLGNVLLKMPLDFARLSDEELYEEWGGPELEPVTTFNGAPIPPGVPSHAVLPINLITRCDELPLADAHIVVTDFGEAFFPARESKTECSTPTHCRPPECRFEPLEPRSFPSDIWTLACSVWGIIGQRSLFEMIMSSEDDTTVLQVDALGKPPDNWWERWDARLDNFTEDGQPKNDRPDPISTLESEFRARYRGGVESLEWRS</sequence>
<dbReference type="InterPro" id="IPR051175">
    <property type="entry name" value="CLK_kinases"/>
</dbReference>
<dbReference type="Proteomes" id="UP000272025">
    <property type="component" value="Unassembled WGS sequence"/>
</dbReference>
<evidence type="ECO:0000256" key="2">
    <source>
        <dbReference type="ARBA" id="ARBA00022679"/>
    </source>
</evidence>
<dbReference type="Gene3D" id="3.30.200.20">
    <property type="entry name" value="Phosphorylase Kinase, domain 1"/>
    <property type="match status" value="1"/>
</dbReference>
<evidence type="ECO:0000313" key="8">
    <source>
        <dbReference type="EMBL" id="ROT43766.1"/>
    </source>
</evidence>
<keyword evidence="3" id="KW-0547">Nucleotide-binding</keyword>
<evidence type="ECO:0000313" key="9">
    <source>
        <dbReference type="Proteomes" id="UP000272025"/>
    </source>
</evidence>
<feature type="region of interest" description="Disordered" evidence="6">
    <location>
        <begin position="1"/>
        <end position="22"/>
    </location>
</feature>
<dbReference type="GeneID" id="39577985"/>
<dbReference type="GO" id="GO:0004674">
    <property type="term" value="F:protein serine/threonine kinase activity"/>
    <property type="evidence" value="ECO:0007669"/>
    <property type="project" value="UniProtKB-KW"/>
</dbReference>
<reference evidence="8 9" key="1">
    <citation type="journal article" date="2018" name="Mol. Ecol.">
        <title>The obligate alkalophilic soda-lake fungus Sodiomyces alkalinus has shifted to a protein diet.</title>
        <authorList>
            <person name="Grum-Grzhimaylo A.A."/>
            <person name="Falkoski D.L."/>
            <person name="van den Heuvel J."/>
            <person name="Valero-Jimenez C.A."/>
            <person name="Min B."/>
            <person name="Choi I.G."/>
            <person name="Lipzen A."/>
            <person name="Daum C.G."/>
            <person name="Aanen D.K."/>
            <person name="Tsang A."/>
            <person name="Henrissat B."/>
            <person name="Bilanenko E.N."/>
            <person name="de Vries R.P."/>
            <person name="van Kan J.A.L."/>
            <person name="Grigoriev I.V."/>
            <person name="Debets A.J.M."/>
        </authorList>
    </citation>
    <scope>NUCLEOTIDE SEQUENCE [LARGE SCALE GENOMIC DNA]</scope>
    <source>
        <strain evidence="8 9">F11</strain>
    </source>
</reference>
<dbReference type="EMBL" id="ML119051">
    <property type="protein sequence ID" value="ROT43766.1"/>
    <property type="molecule type" value="Genomic_DNA"/>
</dbReference>
<evidence type="ECO:0000256" key="5">
    <source>
        <dbReference type="ARBA" id="ARBA00022840"/>
    </source>
</evidence>
<evidence type="ECO:0000256" key="6">
    <source>
        <dbReference type="SAM" id="MobiDB-lite"/>
    </source>
</evidence>
<dbReference type="PANTHER" id="PTHR45646">
    <property type="entry name" value="SERINE/THREONINE-PROTEIN KINASE DOA-RELATED"/>
    <property type="match status" value="1"/>
</dbReference>
<dbReference type="GO" id="GO:0043484">
    <property type="term" value="P:regulation of RNA splicing"/>
    <property type="evidence" value="ECO:0007669"/>
    <property type="project" value="TreeGrafter"/>
</dbReference>
<protein>
    <submittedName>
        <fullName evidence="8">Kinase-like protein</fullName>
    </submittedName>
</protein>
<organism evidence="8 9">
    <name type="scientific">Sodiomyces alkalinus (strain CBS 110278 / VKM F-3762 / F11)</name>
    <name type="common">Alkaliphilic filamentous fungus</name>
    <dbReference type="NCBI Taxonomy" id="1314773"/>
    <lineage>
        <taxon>Eukaryota</taxon>
        <taxon>Fungi</taxon>
        <taxon>Dikarya</taxon>
        <taxon>Ascomycota</taxon>
        <taxon>Pezizomycotina</taxon>
        <taxon>Sordariomycetes</taxon>
        <taxon>Hypocreomycetidae</taxon>
        <taxon>Glomerellales</taxon>
        <taxon>Plectosphaerellaceae</taxon>
        <taxon>Sodiomyces</taxon>
    </lineage>
</organism>
<dbReference type="PANTHER" id="PTHR45646:SF11">
    <property type="entry name" value="SERINE_THREONINE-PROTEIN KINASE DOA"/>
    <property type="match status" value="1"/>
</dbReference>
<dbReference type="InterPro" id="IPR011009">
    <property type="entry name" value="Kinase-like_dom_sf"/>
</dbReference>